<evidence type="ECO:0000313" key="1">
    <source>
        <dbReference type="EMBL" id="KAK3596541.1"/>
    </source>
</evidence>
<accession>A0AAE0SQX3</accession>
<dbReference type="EMBL" id="JAEAOA010000802">
    <property type="protein sequence ID" value="KAK3596541.1"/>
    <property type="molecule type" value="Genomic_DNA"/>
</dbReference>
<protein>
    <submittedName>
        <fullName evidence="1">Uncharacterized protein</fullName>
    </submittedName>
</protein>
<dbReference type="Proteomes" id="UP001195483">
    <property type="component" value="Unassembled WGS sequence"/>
</dbReference>
<dbReference type="AlphaFoldDB" id="A0AAE0SQX3"/>
<gene>
    <name evidence="1" type="ORF">CHS0354_013226</name>
</gene>
<reference evidence="1" key="3">
    <citation type="submission" date="2023-05" db="EMBL/GenBank/DDBJ databases">
        <authorList>
            <person name="Smith C.H."/>
        </authorList>
    </citation>
    <scope>NUCLEOTIDE SEQUENCE</scope>
    <source>
        <strain evidence="1">CHS0354</strain>
        <tissue evidence="1">Mantle</tissue>
    </source>
</reference>
<reference evidence="1" key="1">
    <citation type="journal article" date="2021" name="Genome Biol. Evol.">
        <title>A High-Quality Reference Genome for a Parasitic Bivalve with Doubly Uniparental Inheritance (Bivalvia: Unionida).</title>
        <authorList>
            <person name="Smith C.H."/>
        </authorList>
    </citation>
    <scope>NUCLEOTIDE SEQUENCE</scope>
    <source>
        <strain evidence="1">CHS0354</strain>
    </source>
</reference>
<evidence type="ECO:0000313" key="2">
    <source>
        <dbReference type="Proteomes" id="UP001195483"/>
    </source>
</evidence>
<organism evidence="1 2">
    <name type="scientific">Potamilus streckersoni</name>
    <dbReference type="NCBI Taxonomy" id="2493646"/>
    <lineage>
        <taxon>Eukaryota</taxon>
        <taxon>Metazoa</taxon>
        <taxon>Spiralia</taxon>
        <taxon>Lophotrochozoa</taxon>
        <taxon>Mollusca</taxon>
        <taxon>Bivalvia</taxon>
        <taxon>Autobranchia</taxon>
        <taxon>Heteroconchia</taxon>
        <taxon>Palaeoheterodonta</taxon>
        <taxon>Unionida</taxon>
        <taxon>Unionoidea</taxon>
        <taxon>Unionidae</taxon>
        <taxon>Ambleminae</taxon>
        <taxon>Lampsilini</taxon>
        <taxon>Potamilus</taxon>
    </lineage>
</organism>
<comment type="caution">
    <text evidence="1">The sequence shown here is derived from an EMBL/GenBank/DDBJ whole genome shotgun (WGS) entry which is preliminary data.</text>
</comment>
<keyword evidence="2" id="KW-1185">Reference proteome</keyword>
<reference evidence="1" key="2">
    <citation type="journal article" date="2021" name="Genome Biol. Evol.">
        <title>Developing a high-quality reference genome for a parasitic bivalve with doubly uniparental inheritance (Bivalvia: Unionida).</title>
        <authorList>
            <person name="Smith C.H."/>
        </authorList>
    </citation>
    <scope>NUCLEOTIDE SEQUENCE</scope>
    <source>
        <strain evidence="1">CHS0354</strain>
        <tissue evidence="1">Mantle</tissue>
    </source>
</reference>
<name>A0AAE0SQX3_9BIVA</name>
<proteinExistence type="predicted"/>
<sequence length="81" mass="9177">MNYLTAQVRRPSIVRFTLELKTLELANLISVTVTKSKVLRNAFFFYKLSHGLAKLNFELTPAFPPTTISASQCLIFIQEKG</sequence>